<keyword evidence="1" id="KW-0812">Transmembrane</keyword>
<sequence>MLPNAASTVSRRFDCFSCMSLSYQESWEHLQTIYTAPKVFTNRCNDPYLTKNIPTVQCGSVCVSLLEPDVEAGVFIGYKYIRGCLDRVLRNGFNETALRTHRFHQVDQCRSLPRAQLYNPSRNQMHPIFGDVQLCSCYGDRCNGASLARQQTQSNSLLIMLCIVCVFFNAHTTFSTWMAHSPIVLNRAMYEKKVSDRKCPLLYGTKFNISNRPPVLKPNTTVRAPQSRSSLLRKCIGEQQVSA</sequence>
<accession>A0A183V334</accession>
<dbReference type="Proteomes" id="UP000050794">
    <property type="component" value="Unassembled WGS sequence"/>
</dbReference>
<protein>
    <submittedName>
        <fullName evidence="4">Protein quiver</fullName>
    </submittedName>
</protein>
<dbReference type="EMBL" id="UYWY01022665">
    <property type="protein sequence ID" value="VDM46475.1"/>
    <property type="molecule type" value="Genomic_DNA"/>
</dbReference>
<dbReference type="GO" id="GO:1990834">
    <property type="term" value="P:response to odorant"/>
    <property type="evidence" value="ECO:0007669"/>
    <property type="project" value="TreeGrafter"/>
</dbReference>
<dbReference type="Pfam" id="PF06579">
    <property type="entry name" value="Ly-6_related"/>
    <property type="match status" value="1"/>
</dbReference>
<feature type="transmembrane region" description="Helical" evidence="1">
    <location>
        <begin position="157"/>
        <end position="179"/>
    </location>
</feature>
<dbReference type="WBParaSite" id="TCNE_0001515401-mRNA-1">
    <property type="protein sequence ID" value="TCNE_0001515401-mRNA-1"/>
    <property type="gene ID" value="TCNE_0001515401"/>
</dbReference>
<dbReference type="GO" id="GO:0030424">
    <property type="term" value="C:axon"/>
    <property type="evidence" value="ECO:0007669"/>
    <property type="project" value="TreeGrafter"/>
</dbReference>
<dbReference type="GO" id="GO:0042048">
    <property type="term" value="P:olfactory behavior"/>
    <property type="evidence" value="ECO:0007669"/>
    <property type="project" value="TreeGrafter"/>
</dbReference>
<evidence type="ECO:0000256" key="1">
    <source>
        <dbReference type="SAM" id="Phobius"/>
    </source>
</evidence>
<organism evidence="3 4">
    <name type="scientific">Toxocara canis</name>
    <name type="common">Canine roundworm</name>
    <dbReference type="NCBI Taxonomy" id="6265"/>
    <lineage>
        <taxon>Eukaryota</taxon>
        <taxon>Metazoa</taxon>
        <taxon>Ecdysozoa</taxon>
        <taxon>Nematoda</taxon>
        <taxon>Chromadorea</taxon>
        <taxon>Rhabditida</taxon>
        <taxon>Spirurina</taxon>
        <taxon>Ascaridomorpha</taxon>
        <taxon>Ascaridoidea</taxon>
        <taxon>Toxocaridae</taxon>
        <taxon>Toxocara</taxon>
    </lineage>
</organism>
<keyword evidence="1" id="KW-1133">Transmembrane helix</keyword>
<evidence type="ECO:0000313" key="2">
    <source>
        <dbReference type="EMBL" id="VDM46475.1"/>
    </source>
</evidence>
<evidence type="ECO:0000313" key="4">
    <source>
        <dbReference type="WBParaSite" id="TCNE_0001515401-mRNA-1"/>
    </source>
</evidence>
<proteinExistence type="predicted"/>
<dbReference type="InterPro" id="IPR010558">
    <property type="entry name" value="Ly-6-related"/>
</dbReference>
<reference evidence="4" key="1">
    <citation type="submission" date="2016-06" db="UniProtKB">
        <authorList>
            <consortium name="WormBaseParasite"/>
        </authorList>
    </citation>
    <scope>IDENTIFICATION</scope>
</reference>
<dbReference type="PANTHER" id="PTHR34722">
    <property type="entry name" value="HOMOLOG OF ODR-2 (TWO)-RELATED"/>
    <property type="match status" value="1"/>
</dbReference>
<dbReference type="PANTHER" id="PTHR34722:SF4">
    <property type="entry name" value="HOMOLOG OF ODR-2 (TWO)-RELATED"/>
    <property type="match status" value="1"/>
</dbReference>
<dbReference type="AlphaFoldDB" id="A0A183V334"/>
<keyword evidence="1" id="KW-0472">Membrane</keyword>
<name>A0A183V334_TOXCA</name>
<dbReference type="GO" id="GO:0043025">
    <property type="term" value="C:neuronal cell body"/>
    <property type="evidence" value="ECO:0007669"/>
    <property type="project" value="TreeGrafter"/>
</dbReference>
<reference evidence="2 3" key="2">
    <citation type="submission" date="2018-11" db="EMBL/GenBank/DDBJ databases">
        <authorList>
            <consortium name="Pathogen Informatics"/>
        </authorList>
    </citation>
    <scope>NUCLEOTIDE SEQUENCE [LARGE SCALE GENOMIC DNA]</scope>
</reference>
<evidence type="ECO:0000313" key="3">
    <source>
        <dbReference type="Proteomes" id="UP000050794"/>
    </source>
</evidence>
<keyword evidence="3" id="KW-1185">Reference proteome</keyword>
<gene>
    <name evidence="2" type="ORF">TCNE_LOCUS15154</name>
</gene>